<reference evidence="3 4" key="1">
    <citation type="submission" date="2019-12" db="EMBL/GenBank/DDBJ databases">
        <title>Isolation and characterization of three novel carbon monoxide-oxidizing members of Halobacteria from salione crusts and soils.</title>
        <authorList>
            <person name="Myers M.R."/>
            <person name="King G.M."/>
        </authorList>
    </citation>
    <scope>NUCLEOTIDE SEQUENCE [LARGE SCALE GENOMIC DNA]</scope>
    <source>
        <strain evidence="3 4">WSH3</strain>
    </source>
</reference>
<dbReference type="RefSeq" id="WP_159762679.1">
    <property type="nucleotide sequence ID" value="NZ_WUUT01000001.1"/>
</dbReference>
<feature type="region of interest" description="Disordered" evidence="1">
    <location>
        <begin position="123"/>
        <end position="260"/>
    </location>
</feature>
<dbReference type="OrthoDB" id="157576at2157"/>
<comment type="caution">
    <text evidence="3">The sequence shown here is derived from an EMBL/GenBank/DDBJ whole genome shotgun (WGS) entry which is preliminary data.</text>
</comment>
<dbReference type="CDD" id="cd11714">
    <property type="entry name" value="GINS_A_archaea"/>
    <property type="match status" value="1"/>
</dbReference>
<feature type="compositionally biased region" description="Polar residues" evidence="1">
    <location>
        <begin position="246"/>
        <end position="255"/>
    </location>
</feature>
<dbReference type="Pfam" id="PF22090">
    <property type="entry name" value="Gins51_C"/>
    <property type="match status" value="1"/>
</dbReference>
<gene>
    <name evidence="3" type="ORF">GRX03_02905</name>
</gene>
<dbReference type="Gene3D" id="1.20.58.1030">
    <property type="match status" value="1"/>
</dbReference>
<evidence type="ECO:0000259" key="2">
    <source>
        <dbReference type="Pfam" id="PF22090"/>
    </source>
</evidence>
<dbReference type="AlphaFoldDB" id="A0A6B0SXU0"/>
<evidence type="ECO:0000256" key="1">
    <source>
        <dbReference type="SAM" id="MobiDB-lite"/>
    </source>
</evidence>
<dbReference type="EMBL" id="WUUT01000001">
    <property type="protein sequence ID" value="MXR50558.1"/>
    <property type="molecule type" value="Genomic_DNA"/>
</dbReference>
<keyword evidence="4" id="KW-1185">Reference proteome</keyword>
<evidence type="ECO:0000313" key="4">
    <source>
        <dbReference type="Proteomes" id="UP000466535"/>
    </source>
</evidence>
<evidence type="ECO:0000313" key="3">
    <source>
        <dbReference type="EMBL" id="MXR50558.1"/>
    </source>
</evidence>
<feature type="domain" description="Gins51 C-terminal" evidence="2">
    <location>
        <begin position="258"/>
        <end position="301"/>
    </location>
</feature>
<organism evidence="3 4">
    <name type="scientific">Halovenus carboxidivorans</name>
    <dbReference type="NCBI Taxonomy" id="2692199"/>
    <lineage>
        <taxon>Archaea</taxon>
        <taxon>Methanobacteriati</taxon>
        <taxon>Methanobacteriota</taxon>
        <taxon>Stenosarchaea group</taxon>
        <taxon>Halobacteria</taxon>
        <taxon>Halobacteriales</taxon>
        <taxon>Haloarculaceae</taxon>
        <taxon>Halovenus</taxon>
    </lineage>
</organism>
<protein>
    <recommendedName>
        <fullName evidence="2">Gins51 C-terminal domain-containing protein</fullName>
    </recommendedName>
</protein>
<sequence length="302" mass="32184">MNLEELQAARDRERQTDKLQQLRESFYADAGEFIQQLQTERDRAAERADDPFDSPEVSQLTDEIKTAEQTVEAIYEKRVGKIVKAASFAAADLPAEADGMTKEEQRLFETLVEDIKSNRQHVLAVLDGEEPASETAEKTAAPEPDVSAADLMGAGEDADPSPGGVSGPTEPQSTSGSGPEPDHPSTSGDQPPTEPRTVDSGGPQSGGQPDSSGPEPASPARTGDALRNDGGQPTVEESGEPASGPADTSQPSVERQTVRITDDVGTFVGVDERDYDLERDDIVTLPETNASLLIERDAAEQL</sequence>
<feature type="compositionally biased region" description="Low complexity" evidence="1">
    <location>
        <begin position="199"/>
        <end position="214"/>
    </location>
</feature>
<proteinExistence type="predicted"/>
<dbReference type="InterPro" id="IPR054314">
    <property type="entry name" value="Gins51_C"/>
</dbReference>
<accession>A0A6B0SXU0</accession>
<feature type="compositionally biased region" description="Basic and acidic residues" evidence="1">
    <location>
        <begin position="39"/>
        <end position="50"/>
    </location>
</feature>
<dbReference type="Proteomes" id="UP000466535">
    <property type="component" value="Unassembled WGS sequence"/>
</dbReference>
<feature type="region of interest" description="Disordered" evidence="1">
    <location>
        <begin position="38"/>
        <end position="63"/>
    </location>
</feature>
<name>A0A6B0SXU0_9EURY</name>
<dbReference type="Gene3D" id="3.40.5.50">
    <property type="match status" value="1"/>
</dbReference>